<dbReference type="Pfam" id="PF01949">
    <property type="entry name" value="Endo_dU"/>
    <property type="match status" value="1"/>
</dbReference>
<organism evidence="1">
    <name type="scientific">marine sediment metagenome</name>
    <dbReference type="NCBI Taxonomy" id="412755"/>
    <lineage>
        <taxon>unclassified sequences</taxon>
        <taxon>metagenomes</taxon>
        <taxon>ecological metagenomes</taxon>
    </lineage>
</organism>
<name>A0A0F9P2T2_9ZZZZ</name>
<accession>A0A0F9P2T2</accession>
<gene>
    <name evidence="1" type="ORF">LCGC14_0895600</name>
</gene>
<dbReference type="PIRSF" id="PIRSF006380">
    <property type="entry name" value="UCP006380"/>
    <property type="match status" value="1"/>
</dbReference>
<reference evidence="1" key="1">
    <citation type="journal article" date="2015" name="Nature">
        <title>Complex archaea that bridge the gap between prokaryotes and eukaryotes.</title>
        <authorList>
            <person name="Spang A."/>
            <person name="Saw J.H."/>
            <person name="Jorgensen S.L."/>
            <person name="Zaremba-Niedzwiedzka K."/>
            <person name="Martijn J."/>
            <person name="Lind A.E."/>
            <person name="van Eijk R."/>
            <person name="Schleper C."/>
            <person name="Guy L."/>
            <person name="Ettema T.J."/>
        </authorList>
    </citation>
    <scope>NUCLEOTIDE SEQUENCE</scope>
</reference>
<dbReference type="PANTHER" id="PTHR39518:SF2">
    <property type="entry name" value="UPF0215 PROTEIN MJ1150"/>
    <property type="match status" value="1"/>
</dbReference>
<sequence length="186" mass="21158">MKENPITIGFDDASFNLKSGSKTTYLIGVVCQGFRMAKVIKAEIKIDGYDSTEKLIELVVENQKHVQYILTHTITFGGFNLINLRKIYKETEKPIIAINDRNVDLKAVLNTLKQKFPKNYKQKVRNIINAGNLYQTKIQTAGGLSSLYFHKKGIKIHEVETLLQKTCIDSKLPECIRIAHLIGKMF</sequence>
<dbReference type="EMBL" id="LAZR01002888">
    <property type="protein sequence ID" value="KKN24359.1"/>
    <property type="molecule type" value="Genomic_DNA"/>
</dbReference>
<dbReference type="InterPro" id="IPR002802">
    <property type="entry name" value="Endo_dU"/>
</dbReference>
<comment type="caution">
    <text evidence="1">The sequence shown here is derived from an EMBL/GenBank/DDBJ whole genome shotgun (WGS) entry which is preliminary data.</text>
</comment>
<dbReference type="Gene3D" id="3.30.2170.10">
    <property type="entry name" value="archaeoglobus fulgidus dsm 4304 superfamily"/>
    <property type="match status" value="1"/>
</dbReference>
<dbReference type="HAMAP" id="MF_00582">
    <property type="entry name" value="UPF0215"/>
    <property type="match status" value="1"/>
</dbReference>
<proteinExistence type="inferred from homology"/>
<evidence type="ECO:0000313" key="1">
    <source>
        <dbReference type="EMBL" id="KKN24359.1"/>
    </source>
</evidence>
<dbReference type="PANTHER" id="PTHR39518">
    <property type="entry name" value="UPF0215 PROTEIN MJ1150"/>
    <property type="match status" value="1"/>
</dbReference>
<dbReference type="AlphaFoldDB" id="A0A0F9P2T2"/>
<protein>
    <submittedName>
        <fullName evidence="1">Uncharacterized protein</fullName>
    </submittedName>
</protein>